<protein>
    <submittedName>
        <fullName evidence="1">Uncharacterized protein</fullName>
    </submittedName>
</protein>
<dbReference type="EMBL" id="VXIV02000084">
    <property type="protein sequence ID" value="KAF6041048.1"/>
    <property type="molecule type" value="Genomic_DNA"/>
</dbReference>
<gene>
    <name evidence="1" type="ORF">EB796_000636</name>
</gene>
<name>A0A7J7KSD5_BUGNE</name>
<evidence type="ECO:0000313" key="2">
    <source>
        <dbReference type="Proteomes" id="UP000593567"/>
    </source>
</evidence>
<accession>A0A7J7KSD5</accession>
<organism evidence="1 2">
    <name type="scientific">Bugula neritina</name>
    <name type="common">Brown bryozoan</name>
    <name type="synonym">Sertularia neritina</name>
    <dbReference type="NCBI Taxonomy" id="10212"/>
    <lineage>
        <taxon>Eukaryota</taxon>
        <taxon>Metazoa</taxon>
        <taxon>Spiralia</taxon>
        <taxon>Lophotrochozoa</taxon>
        <taxon>Bryozoa</taxon>
        <taxon>Gymnolaemata</taxon>
        <taxon>Cheilostomatida</taxon>
        <taxon>Flustrina</taxon>
        <taxon>Buguloidea</taxon>
        <taxon>Bugulidae</taxon>
        <taxon>Bugula</taxon>
    </lineage>
</organism>
<proteinExistence type="predicted"/>
<reference evidence="1" key="1">
    <citation type="submission" date="2020-06" db="EMBL/GenBank/DDBJ databases">
        <title>Draft genome of Bugula neritina, a colonial animal packing powerful symbionts and potential medicines.</title>
        <authorList>
            <person name="Rayko M."/>
        </authorList>
    </citation>
    <scope>NUCLEOTIDE SEQUENCE [LARGE SCALE GENOMIC DNA]</scope>
    <source>
        <strain evidence="1">Kwan_BN1</strain>
    </source>
</reference>
<evidence type="ECO:0000313" key="1">
    <source>
        <dbReference type="EMBL" id="KAF6041048.1"/>
    </source>
</evidence>
<sequence length="153" mass="17799">MDKSLVLLSKKANLSLCDVLYLPCSEKEGSDWGATKCNNYKKEFNKTSKELIIRHLRSTSEAEFYNHSMKIYQQQLKDHDVQTTLKKYLQIRTKAVKACSSEMSKTAWLKVFMADPRITGKSPTFRLRADNCYLVSPLWVCMQMYCRHSNIDL</sequence>
<keyword evidence="2" id="KW-1185">Reference proteome</keyword>
<dbReference type="Proteomes" id="UP000593567">
    <property type="component" value="Unassembled WGS sequence"/>
</dbReference>
<comment type="caution">
    <text evidence="1">The sequence shown here is derived from an EMBL/GenBank/DDBJ whole genome shotgun (WGS) entry which is preliminary data.</text>
</comment>
<dbReference type="AlphaFoldDB" id="A0A7J7KSD5"/>